<protein>
    <recommendedName>
        <fullName evidence="2">2TM domain-containing protein</fullName>
    </recommendedName>
</protein>
<name>X1BKW2_9ZZZZ</name>
<sequence length="98" mass="11742">MEDEKYIKAKKRVKEIKDFYTHLIIFAVVVVALTIINLATLKMGLFEEGHRFFWYLYPLGFWGFAVFMHAMSTFVFGRGSHWEDRKIKEVMKQMNENK</sequence>
<evidence type="ECO:0000259" key="2">
    <source>
        <dbReference type="Pfam" id="PF13239"/>
    </source>
</evidence>
<evidence type="ECO:0000313" key="3">
    <source>
        <dbReference type="EMBL" id="GAG72756.1"/>
    </source>
</evidence>
<dbReference type="AlphaFoldDB" id="X1BKW2"/>
<proteinExistence type="predicted"/>
<dbReference type="Pfam" id="PF13239">
    <property type="entry name" value="2TM"/>
    <property type="match status" value="1"/>
</dbReference>
<reference evidence="3" key="1">
    <citation type="journal article" date="2014" name="Front. Microbiol.">
        <title>High frequency of phylogenetically diverse reductive dehalogenase-homologous genes in deep subseafloor sedimentary metagenomes.</title>
        <authorList>
            <person name="Kawai M."/>
            <person name="Futagami T."/>
            <person name="Toyoda A."/>
            <person name="Takaki Y."/>
            <person name="Nishi S."/>
            <person name="Hori S."/>
            <person name="Arai W."/>
            <person name="Tsubouchi T."/>
            <person name="Morono Y."/>
            <person name="Uchiyama I."/>
            <person name="Ito T."/>
            <person name="Fujiyama A."/>
            <person name="Inagaki F."/>
            <person name="Takami H."/>
        </authorList>
    </citation>
    <scope>NUCLEOTIDE SEQUENCE</scope>
    <source>
        <strain evidence="3">Expedition CK06-06</strain>
    </source>
</reference>
<organism evidence="3">
    <name type="scientific">marine sediment metagenome</name>
    <dbReference type="NCBI Taxonomy" id="412755"/>
    <lineage>
        <taxon>unclassified sequences</taxon>
        <taxon>metagenomes</taxon>
        <taxon>ecological metagenomes</taxon>
    </lineage>
</organism>
<comment type="caution">
    <text evidence="3">The sequence shown here is derived from an EMBL/GenBank/DDBJ whole genome shotgun (WGS) entry which is preliminary data.</text>
</comment>
<keyword evidence="1" id="KW-1133">Transmembrane helix</keyword>
<feature type="domain" description="2TM" evidence="2">
    <location>
        <begin position="8"/>
        <end position="91"/>
    </location>
</feature>
<keyword evidence="1" id="KW-0472">Membrane</keyword>
<feature type="transmembrane region" description="Helical" evidence="1">
    <location>
        <begin position="20"/>
        <end position="40"/>
    </location>
</feature>
<gene>
    <name evidence="3" type="ORF">S01H4_05818</name>
</gene>
<feature type="transmembrane region" description="Helical" evidence="1">
    <location>
        <begin position="52"/>
        <end position="76"/>
    </location>
</feature>
<evidence type="ECO:0000256" key="1">
    <source>
        <dbReference type="SAM" id="Phobius"/>
    </source>
</evidence>
<accession>X1BKW2</accession>
<dbReference type="InterPro" id="IPR025698">
    <property type="entry name" value="2TM_dom"/>
</dbReference>
<keyword evidence="1" id="KW-0812">Transmembrane</keyword>
<dbReference type="EMBL" id="BART01001724">
    <property type="protein sequence ID" value="GAG72756.1"/>
    <property type="molecule type" value="Genomic_DNA"/>
</dbReference>